<feature type="transmembrane region" description="Helical" evidence="7">
    <location>
        <begin position="153"/>
        <end position="172"/>
    </location>
</feature>
<dbReference type="GO" id="GO:0019706">
    <property type="term" value="F:protein-cysteine S-palmitoyltransferase activity"/>
    <property type="evidence" value="ECO:0007669"/>
    <property type="project" value="UniProtKB-EC"/>
</dbReference>
<evidence type="ECO:0000256" key="5">
    <source>
        <dbReference type="ARBA" id="ARBA00023136"/>
    </source>
</evidence>
<feature type="transmembrane region" description="Helical" evidence="7">
    <location>
        <begin position="39"/>
        <end position="60"/>
    </location>
</feature>
<evidence type="ECO:0000313" key="9">
    <source>
        <dbReference type="EMBL" id="KAL0482123.1"/>
    </source>
</evidence>
<evidence type="ECO:0000313" key="10">
    <source>
        <dbReference type="Proteomes" id="UP001431209"/>
    </source>
</evidence>
<name>A0AAW2YZ80_9EUKA</name>
<comment type="catalytic activity">
    <reaction evidence="7">
        <text>L-cysteinyl-[protein] + hexadecanoyl-CoA = S-hexadecanoyl-L-cysteinyl-[protein] + CoA</text>
        <dbReference type="Rhea" id="RHEA:36683"/>
        <dbReference type="Rhea" id="RHEA-COMP:10131"/>
        <dbReference type="Rhea" id="RHEA-COMP:11032"/>
        <dbReference type="ChEBI" id="CHEBI:29950"/>
        <dbReference type="ChEBI" id="CHEBI:57287"/>
        <dbReference type="ChEBI" id="CHEBI:57379"/>
        <dbReference type="ChEBI" id="CHEBI:74151"/>
        <dbReference type="EC" id="2.3.1.225"/>
    </reaction>
</comment>
<dbReference type="InterPro" id="IPR001594">
    <property type="entry name" value="Palmitoyltrfase_DHHC"/>
</dbReference>
<keyword evidence="4 7" id="KW-1133">Transmembrane helix</keyword>
<keyword evidence="5 7" id="KW-0472">Membrane</keyword>
<dbReference type="Proteomes" id="UP001431209">
    <property type="component" value="Unassembled WGS sequence"/>
</dbReference>
<comment type="similarity">
    <text evidence="7">Belongs to the DHHC palmitoyltransferase family.</text>
</comment>
<dbReference type="PANTHER" id="PTHR12246">
    <property type="entry name" value="PALMITOYLTRANSFERASE ZDHHC16"/>
    <property type="match status" value="1"/>
</dbReference>
<gene>
    <name evidence="9" type="ORF">AKO1_013385</name>
</gene>
<comment type="domain">
    <text evidence="7">The DHHC domain is required for palmitoyltransferase activity.</text>
</comment>
<feature type="domain" description="Palmitoyltransferase DHHC" evidence="8">
    <location>
        <begin position="109"/>
        <end position="233"/>
    </location>
</feature>
<evidence type="ECO:0000256" key="4">
    <source>
        <dbReference type="ARBA" id="ARBA00022989"/>
    </source>
</evidence>
<keyword evidence="2 7" id="KW-0808">Transferase</keyword>
<proteinExistence type="inferred from homology"/>
<dbReference type="GO" id="GO:0016020">
    <property type="term" value="C:membrane"/>
    <property type="evidence" value="ECO:0007669"/>
    <property type="project" value="UniProtKB-SubCell"/>
</dbReference>
<evidence type="ECO:0000259" key="8">
    <source>
        <dbReference type="Pfam" id="PF01529"/>
    </source>
</evidence>
<dbReference type="AlphaFoldDB" id="A0AAW2YZ80"/>
<evidence type="ECO:0000256" key="2">
    <source>
        <dbReference type="ARBA" id="ARBA00022679"/>
    </source>
</evidence>
<dbReference type="Pfam" id="PF01529">
    <property type="entry name" value="DHHC"/>
    <property type="match status" value="1"/>
</dbReference>
<dbReference type="EMBL" id="JAOPGA020000821">
    <property type="protein sequence ID" value="KAL0482123.1"/>
    <property type="molecule type" value="Genomic_DNA"/>
</dbReference>
<protein>
    <recommendedName>
        <fullName evidence="7">Palmitoyltransferase</fullName>
        <ecNumber evidence="7">2.3.1.225</ecNumber>
    </recommendedName>
</protein>
<organism evidence="9 10">
    <name type="scientific">Acrasis kona</name>
    <dbReference type="NCBI Taxonomy" id="1008807"/>
    <lineage>
        <taxon>Eukaryota</taxon>
        <taxon>Discoba</taxon>
        <taxon>Heterolobosea</taxon>
        <taxon>Tetramitia</taxon>
        <taxon>Eutetramitia</taxon>
        <taxon>Acrasidae</taxon>
        <taxon>Acrasis</taxon>
    </lineage>
</organism>
<evidence type="ECO:0000256" key="3">
    <source>
        <dbReference type="ARBA" id="ARBA00022692"/>
    </source>
</evidence>
<feature type="transmembrane region" description="Helical" evidence="7">
    <location>
        <begin position="192"/>
        <end position="216"/>
    </location>
</feature>
<keyword evidence="6 7" id="KW-0012">Acyltransferase</keyword>
<keyword evidence="10" id="KW-1185">Reference proteome</keyword>
<dbReference type="EC" id="2.3.1.225" evidence="7"/>
<dbReference type="PROSITE" id="PS50216">
    <property type="entry name" value="DHHC"/>
    <property type="match status" value="1"/>
</dbReference>
<dbReference type="InterPro" id="IPR039859">
    <property type="entry name" value="PFA4/ZDH16/20/ERF2-like"/>
</dbReference>
<sequence>MKRPWYTWTVVCLVCALMAWTCITYFYHLVVPLYLEGELISALATLLALLTAIVAISYSYNLCIKTDPGNIPSSWALKEGHTSNNISSESLNRRHQRQFIETDRNGAVRICRKCRVYKPDRSHHCSKCNKCVLKMDHHCIWFNNCIGFHNYKYFMIFLLYTLVSLTVYLLTIGRRALDAFLTKPTDPKFNAFGVNLFVNYLFMMMIELGVLIFLLYHIKLILFGTTTLESLEKSDKLNMQYDGNPYDLGYYGNWIAVFGKKSSYWFLPVSSVIGDGTHFHTLNE</sequence>
<evidence type="ECO:0000256" key="6">
    <source>
        <dbReference type="ARBA" id="ARBA00023315"/>
    </source>
</evidence>
<reference evidence="9 10" key="1">
    <citation type="submission" date="2024-03" db="EMBL/GenBank/DDBJ databases">
        <title>The Acrasis kona genome and developmental transcriptomes reveal deep origins of eukaryotic multicellular pathways.</title>
        <authorList>
            <person name="Sheikh S."/>
            <person name="Fu C.-J."/>
            <person name="Brown M.W."/>
            <person name="Baldauf S.L."/>
        </authorList>
    </citation>
    <scope>NUCLEOTIDE SEQUENCE [LARGE SCALE GENOMIC DNA]</scope>
    <source>
        <strain evidence="9 10">ATCC MYA-3509</strain>
    </source>
</reference>
<feature type="transmembrane region" description="Helical" evidence="7">
    <location>
        <begin position="5"/>
        <end position="27"/>
    </location>
</feature>
<keyword evidence="3 7" id="KW-0812">Transmembrane</keyword>
<evidence type="ECO:0000256" key="1">
    <source>
        <dbReference type="ARBA" id="ARBA00004141"/>
    </source>
</evidence>
<comment type="subcellular location">
    <subcellularLocation>
        <location evidence="1">Membrane</location>
        <topology evidence="1">Multi-pass membrane protein</topology>
    </subcellularLocation>
</comment>
<accession>A0AAW2YZ80</accession>
<evidence type="ECO:0000256" key="7">
    <source>
        <dbReference type="RuleBase" id="RU079119"/>
    </source>
</evidence>
<comment type="caution">
    <text evidence="9">The sequence shown here is derived from an EMBL/GenBank/DDBJ whole genome shotgun (WGS) entry which is preliminary data.</text>
</comment>